<keyword evidence="3" id="KW-1185">Reference proteome</keyword>
<dbReference type="PANTHER" id="PTHR30437">
    <property type="entry name" value="TRANSCRIPTION ELONGATION FACTOR GREA"/>
    <property type="match status" value="1"/>
</dbReference>
<dbReference type="RefSeq" id="WP_198142290.1">
    <property type="nucleotide sequence ID" value="NZ_CDRZ01000223.1"/>
</dbReference>
<dbReference type="PANTHER" id="PTHR30437:SF4">
    <property type="entry name" value="TRANSCRIPTION ELONGATION FACTOR GREA"/>
    <property type="match status" value="1"/>
</dbReference>
<dbReference type="PIRSF" id="PIRSF006092">
    <property type="entry name" value="GreA_GreB"/>
    <property type="match status" value="1"/>
</dbReference>
<dbReference type="InterPro" id="IPR036953">
    <property type="entry name" value="GreA/GreB_C_sf"/>
</dbReference>
<name>A0A0B7MFR4_9FIRM</name>
<evidence type="ECO:0000313" key="2">
    <source>
        <dbReference type="EMBL" id="CEO88910.1"/>
    </source>
</evidence>
<protein>
    <submittedName>
        <fullName evidence="2">GreA/GreB family elongation factor</fullName>
    </submittedName>
</protein>
<evidence type="ECO:0000259" key="1">
    <source>
        <dbReference type="Pfam" id="PF01272"/>
    </source>
</evidence>
<proteinExistence type="predicted"/>
<accession>A0A0B7MFR4</accession>
<feature type="domain" description="Transcription elongation factor GreA/GreB C-terminal" evidence="1">
    <location>
        <begin position="74"/>
        <end position="145"/>
    </location>
</feature>
<dbReference type="InterPro" id="IPR001437">
    <property type="entry name" value="Tscrpt_elong_fac_GreA/B_C"/>
</dbReference>
<dbReference type="Gene3D" id="3.10.50.30">
    <property type="entry name" value="Transcription elongation factor, GreA/GreB, C-terminal domain"/>
    <property type="match status" value="1"/>
</dbReference>
<dbReference type="GO" id="GO:0006354">
    <property type="term" value="P:DNA-templated transcription elongation"/>
    <property type="evidence" value="ECO:0007669"/>
    <property type="project" value="TreeGrafter"/>
</dbReference>
<dbReference type="InterPro" id="IPR023459">
    <property type="entry name" value="Tscrpt_elong_fac_GreA/B_fam"/>
</dbReference>
<keyword evidence="2" id="KW-0251">Elongation factor</keyword>
<dbReference type="GO" id="GO:0032784">
    <property type="term" value="P:regulation of DNA-templated transcription elongation"/>
    <property type="evidence" value="ECO:0007669"/>
    <property type="project" value="InterPro"/>
</dbReference>
<dbReference type="GO" id="GO:0070063">
    <property type="term" value="F:RNA polymerase binding"/>
    <property type="evidence" value="ECO:0007669"/>
    <property type="project" value="InterPro"/>
</dbReference>
<gene>
    <name evidence="2" type="ORF">SSCH_30014</name>
</gene>
<dbReference type="SUPFAM" id="SSF54534">
    <property type="entry name" value="FKBP-like"/>
    <property type="match status" value="1"/>
</dbReference>
<dbReference type="EMBL" id="CDRZ01000223">
    <property type="protein sequence ID" value="CEO88910.1"/>
    <property type="molecule type" value="Genomic_DNA"/>
</dbReference>
<dbReference type="InterPro" id="IPR018151">
    <property type="entry name" value="TF_GreA/GreB_CS"/>
</dbReference>
<dbReference type="PROSITE" id="PS00830">
    <property type="entry name" value="GREAB_2"/>
    <property type="match status" value="1"/>
</dbReference>
<evidence type="ECO:0000313" key="3">
    <source>
        <dbReference type="Proteomes" id="UP000046155"/>
    </source>
</evidence>
<organism evidence="2 3">
    <name type="scientific">Syntrophaceticus schinkii</name>
    <dbReference type="NCBI Taxonomy" id="499207"/>
    <lineage>
        <taxon>Bacteria</taxon>
        <taxon>Bacillati</taxon>
        <taxon>Bacillota</taxon>
        <taxon>Clostridia</taxon>
        <taxon>Thermoanaerobacterales</taxon>
        <taxon>Thermoanaerobacterales Family III. Incertae Sedis</taxon>
        <taxon>Syntrophaceticus</taxon>
    </lineage>
</organism>
<dbReference type="GO" id="GO:0003746">
    <property type="term" value="F:translation elongation factor activity"/>
    <property type="evidence" value="ECO:0007669"/>
    <property type="project" value="UniProtKB-KW"/>
</dbReference>
<dbReference type="Pfam" id="PF01272">
    <property type="entry name" value="GreA_GreB"/>
    <property type="match status" value="1"/>
</dbReference>
<reference evidence="3" key="1">
    <citation type="submission" date="2015-01" db="EMBL/GenBank/DDBJ databases">
        <authorList>
            <person name="Manzoor Shahid"/>
            <person name="Zubair Saima"/>
        </authorList>
    </citation>
    <scope>NUCLEOTIDE SEQUENCE [LARGE SCALE GENOMIC DNA]</scope>
    <source>
        <strain evidence="3">Sp3</strain>
    </source>
</reference>
<keyword evidence="2" id="KW-0648">Protein biosynthesis</keyword>
<dbReference type="AlphaFoldDB" id="A0A0B7MFR4"/>
<dbReference type="Proteomes" id="UP000046155">
    <property type="component" value="Unassembled WGS sequence"/>
</dbReference>
<dbReference type="GO" id="GO:0003677">
    <property type="term" value="F:DNA binding"/>
    <property type="evidence" value="ECO:0007669"/>
    <property type="project" value="InterPro"/>
</dbReference>
<sequence>MSTTYKFSKATFENLVKHLLDIEEGKNQLLNEYFPEPTDERRDFEKLFDDYVMKVDNLVRNASISEEQHDMFPFVTIGSRVEVEDAESKKSYEFRIVTPYESTVENGDISYLSPMGKSLLLKKAGEKTEVNAPGGIYCYKIKAIKHPQ</sequence>